<evidence type="ECO:0000256" key="6">
    <source>
        <dbReference type="ARBA" id="ARBA00022553"/>
    </source>
</evidence>
<dbReference type="Proteomes" id="UP000033101">
    <property type="component" value="Chromosome"/>
</dbReference>
<evidence type="ECO:0000259" key="17">
    <source>
        <dbReference type="PROSITE" id="PS50113"/>
    </source>
</evidence>
<keyword evidence="13" id="KW-0472">Membrane</keyword>
<dbReference type="CDD" id="cd16921">
    <property type="entry name" value="HATPase_FilI-like"/>
    <property type="match status" value="1"/>
</dbReference>
<keyword evidence="10" id="KW-0547">Nucleotide-binding</keyword>
<organism evidence="18 19">
    <name type="scientific">Methanosarcina horonobensis HB-1 = JCM 15518</name>
    <dbReference type="NCBI Taxonomy" id="1434110"/>
    <lineage>
        <taxon>Archaea</taxon>
        <taxon>Methanobacteriati</taxon>
        <taxon>Methanobacteriota</taxon>
        <taxon>Stenosarchaea group</taxon>
        <taxon>Methanomicrobia</taxon>
        <taxon>Methanosarcinales</taxon>
        <taxon>Methanosarcinaceae</taxon>
        <taxon>Methanosarcina</taxon>
    </lineage>
</organism>
<dbReference type="InterPro" id="IPR029016">
    <property type="entry name" value="GAF-like_dom_sf"/>
</dbReference>
<dbReference type="NCBIfam" id="TIGR00229">
    <property type="entry name" value="sensory_box"/>
    <property type="match status" value="7"/>
</dbReference>
<dbReference type="InterPro" id="IPR025847">
    <property type="entry name" value="MEDS_domain"/>
</dbReference>
<dbReference type="InterPro" id="IPR036097">
    <property type="entry name" value="HisK_dim/P_sf"/>
</dbReference>
<keyword evidence="19" id="KW-1185">Reference proteome</keyword>
<dbReference type="PROSITE" id="PS50113">
    <property type="entry name" value="PAC"/>
    <property type="match status" value="8"/>
</dbReference>
<feature type="domain" description="PAS" evidence="16">
    <location>
        <begin position="1331"/>
        <end position="1403"/>
    </location>
</feature>
<feature type="domain" description="PAS" evidence="16">
    <location>
        <begin position="547"/>
        <end position="617"/>
    </location>
</feature>
<name>A0A0E3S7Y0_9EURY</name>
<evidence type="ECO:0000256" key="4">
    <source>
        <dbReference type="ARBA" id="ARBA00022475"/>
    </source>
</evidence>
<dbReference type="SUPFAM" id="SSF55781">
    <property type="entry name" value="GAF domain-like"/>
    <property type="match status" value="1"/>
</dbReference>
<dbReference type="Pfam" id="PF08448">
    <property type="entry name" value="PAS_4"/>
    <property type="match status" value="4"/>
</dbReference>
<feature type="domain" description="PAS" evidence="16">
    <location>
        <begin position="1586"/>
        <end position="1641"/>
    </location>
</feature>
<dbReference type="FunFam" id="3.30.565.10:FF:000006">
    <property type="entry name" value="Sensor histidine kinase WalK"/>
    <property type="match status" value="1"/>
</dbReference>
<dbReference type="InterPro" id="IPR003594">
    <property type="entry name" value="HATPase_dom"/>
</dbReference>
<dbReference type="SMART" id="SM00065">
    <property type="entry name" value="GAF"/>
    <property type="match status" value="1"/>
</dbReference>
<dbReference type="InterPro" id="IPR003661">
    <property type="entry name" value="HisK_dim/P_dom"/>
</dbReference>
<dbReference type="Pfam" id="PF13188">
    <property type="entry name" value="PAS_8"/>
    <property type="match status" value="1"/>
</dbReference>
<feature type="domain" description="PAS" evidence="16">
    <location>
        <begin position="214"/>
        <end position="258"/>
    </location>
</feature>
<evidence type="ECO:0000256" key="8">
    <source>
        <dbReference type="ARBA" id="ARBA00022692"/>
    </source>
</evidence>
<accession>A0A0E3S7Y0</accession>
<dbReference type="Pfam" id="PF13185">
    <property type="entry name" value="GAF_2"/>
    <property type="match status" value="1"/>
</dbReference>
<dbReference type="STRING" id="1434110.MSHOH_1041"/>
<evidence type="ECO:0000259" key="16">
    <source>
        <dbReference type="PROSITE" id="PS50112"/>
    </source>
</evidence>
<dbReference type="PROSITE" id="PS50112">
    <property type="entry name" value="PAS"/>
    <property type="match status" value="7"/>
</dbReference>
<feature type="coiled-coil region" evidence="14">
    <location>
        <begin position="901"/>
        <end position="939"/>
    </location>
</feature>
<evidence type="ECO:0000256" key="12">
    <source>
        <dbReference type="ARBA" id="ARBA00022989"/>
    </source>
</evidence>
<proteinExistence type="predicted"/>
<feature type="domain" description="PAC" evidence="17">
    <location>
        <begin position="1154"/>
        <end position="1206"/>
    </location>
</feature>
<keyword evidence="6" id="KW-0597">Phosphoprotein</keyword>
<evidence type="ECO:0000313" key="19">
    <source>
        <dbReference type="Proteomes" id="UP000033101"/>
    </source>
</evidence>
<dbReference type="InterPro" id="IPR000014">
    <property type="entry name" value="PAS"/>
</dbReference>
<keyword evidence="5" id="KW-0997">Cell inner membrane</keyword>
<evidence type="ECO:0000256" key="7">
    <source>
        <dbReference type="ARBA" id="ARBA00022679"/>
    </source>
</evidence>
<dbReference type="InterPro" id="IPR003018">
    <property type="entry name" value="GAF"/>
</dbReference>
<dbReference type="Pfam" id="PF13426">
    <property type="entry name" value="PAS_9"/>
    <property type="match status" value="3"/>
</dbReference>
<keyword evidence="11 18" id="KW-0418">Kinase</keyword>
<dbReference type="Pfam" id="PF00512">
    <property type="entry name" value="HisKA"/>
    <property type="match status" value="1"/>
</dbReference>
<dbReference type="SUPFAM" id="SSF55874">
    <property type="entry name" value="ATPase domain of HSP90 chaperone/DNA topoisomerase II/histidine kinase"/>
    <property type="match status" value="1"/>
</dbReference>
<dbReference type="InterPro" id="IPR004358">
    <property type="entry name" value="Sig_transdc_His_kin-like_C"/>
</dbReference>
<feature type="domain" description="PAC" evidence="17">
    <location>
        <begin position="1534"/>
        <end position="1585"/>
    </location>
</feature>
<dbReference type="Gene3D" id="1.20.120.1640">
    <property type="match status" value="1"/>
</dbReference>
<sequence>MEKMKKNGEEKIRKSGIGIIGDIPWGTHFCQFYQTKEDLMDVLVPYFKTGLENNEFCMWVTSEPLDVGMAKEALRRAVPDLDVYLEKGQIEIIPYTHWYVKEGVFDSERVLNGWVEKLNEALANGYDGLRLTGNTFWLEKKDWNDFVDYEEEVDSVLGNYQMIALCTYSLDRCNSTEIIDVVNNHQFALIKREGKWEQIESSRRKKAEEAVVQATKDWGYTFDAVPDLIVLLDTEYRVVRANRAMAAKLGVTPEECIGLTCFSAVHRTDEPPSFCPHRQLLSDGLEHTTEVCEECLGGYFLVSVSPLHDSKGKLIGSVHVARDINERKQAEESLREAYENLQVQSEELQVQSEELQMQNEELQAQAEELEEAYGILNESKKRFELLSNANTLLLSSKEPEAIIQTIAEKVMRHLNCDVFFNYVLDEVQGRLHLNACGGVSADVAKEIEWLDKGVAICGCVARDGCRIVSEDVQHNEDRRADLVRSMGIQAYSCQPLHIGETTIGTLSFGTKSRKEFTGDELALMSIVADQVSVAIERKRAEEMIERSNRRISEILNSIQDDFYVLDRDWNFVYASKQFTLKIGKEPGDFVGNNIWQMFPEHTDTDYEENLRAVMNKREIRRFEIGGKHTNAYYRMAVFPSTEGITVLGTDITEQKKIEETLRESEARRKVAEAVQAERERLNSVLDMLPAYVVLLSPDYHVPFANRFFEERFGKSEGRRCYEYLFQRTEPCENCETYKVLKTSAPHHWEWTGPDGRNYDVYDYPFKDSDGSTLIMEVGIDITEIKQAQAAVREERQRLFDVLETLPAMICLLTPDYHVAFANRSFCEKFGESEDRHCYEYCYGRSEPCEFCETYKVLETGQPHHWEVTGPDGSVIDTYDFPFTDVDGSPMILEMKIDITERKRTEAELKKHREHLEELVREQTAELAESEKRFRTLAENSPDVIARFDRQNHHMYVNPAAEIPYGRSQEEIIGKTHTELEMSQEKVEFWEGNHEEVFTTGKPKTMEFRYTSPQGQEYHFNTRVVPEFVDGEVTSVLAISRDITDIKIAEARLKETLDNLEELVEERTSELEEAYSSLKESEKGLAEAQKMAHLGNWDWNIVTNGLYWSDEIYRIFGCNPQEFGATYDAFLSYIHPDDREYVNNAVIEALDGKPYSIDHRIILANGEERIVHEQGEVIFDKENVPFRMMGIVQDITERKKAEKALEFANAYNRSLIEASLDPLVTIGPDGKITDVNEATELVTGYNRSELIGTDFSDYFTEPEKAREGYKHVFQEGSVLDYALEIQHRSRKTTPVLYNASVYRDEYGGVIGVFAAARDITELKKAQKELELASKYNRSLIEASLDPLVTIGPDGRITDVNEATESVTGYSRKELIGTDFSNYFTEPEKAKEGYKQVFREGLVRDYALEIQHRDGYVTSVLYNASVYRDEDDEVIGIFAAARDVTELRKTERALKESLNFQETLLDAVPVPIFYKNTEGKYIGCNSLFANEVVGLPKERIIGKSYWELTDNAPEDLIKKYDNIDLQIYKEGKKYRAELKNRYLTKSLGKEFVVTKVPFFNIKDQIDGLIGALFDITEHKRAEKAIKLANAYNRSLIEASVDPLVTIGPDGKITDVNNSTESVTGYSRKELIGTDFSDYFTEPEKAREGYKHVFQEGLVRDYPLEIQHRNGHITPVLYNASIYKDEAGKVIGIFAAARDITERRKAEKMLQQKLEELARSNGELEQFAYVASHDLQEPLRMIVSYLQLLQRKYQGELDSKADKYIHFAVDGASRMQVLINDLLEFSRVTTKAREFEPTDCKFILEQVLSDLEVSMTENKASISYGYLPVVMADSIQFAQVFQNLISNAIKFRSEKAPEIKISAEIKADQWLFSVQDNGIGIDPKYSERIFEVFKRLHKREEYQGTGIGLSICKKIIERHEGQIWVESEPGKGSTFYFTLPVNPRKAL</sequence>
<evidence type="ECO:0000256" key="1">
    <source>
        <dbReference type="ARBA" id="ARBA00000085"/>
    </source>
</evidence>
<evidence type="ECO:0000256" key="3">
    <source>
        <dbReference type="ARBA" id="ARBA00012438"/>
    </source>
</evidence>
<evidence type="ECO:0000256" key="11">
    <source>
        <dbReference type="ARBA" id="ARBA00022777"/>
    </source>
</evidence>
<feature type="coiled-coil region" evidence="14">
    <location>
        <begin position="320"/>
        <end position="379"/>
    </location>
</feature>
<dbReference type="HOGENOM" id="CLU_000445_114_57_2"/>
<feature type="domain" description="PAC" evidence="17">
    <location>
        <begin position="1003"/>
        <end position="1054"/>
    </location>
</feature>
<dbReference type="Pfam" id="PF02518">
    <property type="entry name" value="HATPase_c"/>
    <property type="match status" value="1"/>
</dbReference>
<dbReference type="SMART" id="SM00086">
    <property type="entry name" value="PAC"/>
    <property type="match status" value="6"/>
</dbReference>
<keyword evidence="9" id="KW-0677">Repeat</keyword>
<feature type="domain" description="PAS" evidence="16">
    <location>
        <begin position="1105"/>
        <end position="1152"/>
    </location>
</feature>
<comment type="catalytic activity">
    <reaction evidence="1">
        <text>ATP + protein L-histidine = ADP + protein N-phospho-L-histidine.</text>
        <dbReference type="EC" id="2.7.13.3"/>
    </reaction>
</comment>
<comment type="subcellular location">
    <subcellularLocation>
        <location evidence="2">Cell inner membrane</location>
        <topology evidence="2">Multi-pass membrane protein</topology>
    </subcellularLocation>
</comment>
<dbReference type="Gene3D" id="3.30.565.10">
    <property type="entry name" value="Histidine kinase-like ATPase, C-terminal domain"/>
    <property type="match status" value="1"/>
</dbReference>
<feature type="domain" description="PAC" evidence="17">
    <location>
        <begin position="1657"/>
        <end position="1709"/>
    </location>
</feature>
<keyword evidence="12" id="KW-1133">Transmembrane helix</keyword>
<dbReference type="PRINTS" id="PR00344">
    <property type="entry name" value="BCTRLSENSOR"/>
</dbReference>
<dbReference type="InterPro" id="IPR013656">
    <property type="entry name" value="PAS_4"/>
</dbReference>
<evidence type="ECO:0000256" key="2">
    <source>
        <dbReference type="ARBA" id="ARBA00004429"/>
    </source>
</evidence>
<evidence type="ECO:0000256" key="13">
    <source>
        <dbReference type="ARBA" id="ARBA00023136"/>
    </source>
</evidence>
<dbReference type="Gene3D" id="3.30.450.20">
    <property type="entry name" value="PAS domain"/>
    <property type="match status" value="9"/>
</dbReference>
<protein>
    <recommendedName>
        <fullName evidence="3">histidine kinase</fullName>
        <ecNumber evidence="3">2.7.13.3</ecNumber>
    </recommendedName>
</protein>
<dbReference type="KEGG" id="mhor:MSHOH_1041"/>
<keyword evidence="8" id="KW-0812">Transmembrane</keyword>
<dbReference type="PANTHER" id="PTHR43304">
    <property type="entry name" value="PHYTOCHROME-LIKE PROTEIN CPH1"/>
    <property type="match status" value="1"/>
</dbReference>
<dbReference type="InterPro" id="IPR000700">
    <property type="entry name" value="PAS-assoc_C"/>
</dbReference>
<dbReference type="InterPro" id="IPR036890">
    <property type="entry name" value="HATPase_C_sf"/>
</dbReference>
<dbReference type="Gene3D" id="2.10.70.100">
    <property type="match status" value="1"/>
</dbReference>
<dbReference type="SMART" id="SM00091">
    <property type="entry name" value="PAS"/>
    <property type="match status" value="9"/>
</dbReference>
<dbReference type="GO" id="GO:0000166">
    <property type="term" value="F:nucleotide binding"/>
    <property type="evidence" value="ECO:0007669"/>
    <property type="project" value="UniProtKB-KW"/>
</dbReference>
<feature type="domain" description="PAS" evidence="16">
    <location>
        <begin position="929"/>
        <end position="975"/>
    </location>
</feature>
<dbReference type="InterPro" id="IPR052162">
    <property type="entry name" value="Sensor_kinase/Photoreceptor"/>
</dbReference>
<dbReference type="InterPro" id="IPR013655">
    <property type="entry name" value="PAS_fold_3"/>
</dbReference>
<dbReference type="SMART" id="SM00388">
    <property type="entry name" value="HisKA"/>
    <property type="match status" value="1"/>
</dbReference>
<evidence type="ECO:0000256" key="14">
    <source>
        <dbReference type="SAM" id="Coils"/>
    </source>
</evidence>
<feature type="domain" description="PAC" evidence="17">
    <location>
        <begin position="285"/>
        <end position="336"/>
    </location>
</feature>
<dbReference type="PROSITE" id="PS50109">
    <property type="entry name" value="HIS_KIN"/>
    <property type="match status" value="1"/>
</dbReference>
<feature type="coiled-coil region" evidence="14">
    <location>
        <begin position="1042"/>
        <end position="1090"/>
    </location>
</feature>
<evidence type="ECO:0000256" key="5">
    <source>
        <dbReference type="ARBA" id="ARBA00022519"/>
    </source>
</evidence>
<evidence type="ECO:0000313" key="18">
    <source>
        <dbReference type="EMBL" id="AKB77524.1"/>
    </source>
</evidence>
<dbReference type="FunFam" id="2.10.70.100:FF:000001">
    <property type="entry name" value="Sensory transduction histidine kinase"/>
    <property type="match status" value="1"/>
</dbReference>
<dbReference type="InterPro" id="IPR001610">
    <property type="entry name" value="PAC"/>
</dbReference>
<dbReference type="PATRIC" id="fig|1434110.4.peg.1292"/>
<dbReference type="PANTHER" id="PTHR43304:SF1">
    <property type="entry name" value="PAC DOMAIN-CONTAINING PROTEIN"/>
    <property type="match status" value="1"/>
</dbReference>
<dbReference type="Gene3D" id="3.30.450.40">
    <property type="match status" value="1"/>
</dbReference>
<dbReference type="InterPro" id="IPR035965">
    <property type="entry name" value="PAS-like_dom_sf"/>
</dbReference>
<dbReference type="GO" id="GO:0000155">
    <property type="term" value="F:phosphorelay sensor kinase activity"/>
    <property type="evidence" value="ECO:0007669"/>
    <property type="project" value="InterPro"/>
</dbReference>
<feature type="domain" description="PAC" evidence="17">
    <location>
        <begin position="1402"/>
        <end position="1454"/>
    </location>
</feature>
<dbReference type="CDD" id="cd00130">
    <property type="entry name" value="PAS"/>
    <property type="match status" value="7"/>
</dbReference>
<dbReference type="FunFam" id="3.30.450.20:FF:000088">
    <property type="entry name" value="Sensory transduction histidine kinase"/>
    <property type="match status" value="1"/>
</dbReference>
<keyword evidence="4" id="KW-1003">Cell membrane</keyword>
<dbReference type="SUPFAM" id="SSF55785">
    <property type="entry name" value="PYP-like sensor domain (PAS domain)"/>
    <property type="match status" value="10"/>
</dbReference>
<evidence type="ECO:0000256" key="9">
    <source>
        <dbReference type="ARBA" id="ARBA00022737"/>
    </source>
</evidence>
<dbReference type="Pfam" id="PF14417">
    <property type="entry name" value="MEDS"/>
    <property type="match status" value="1"/>
</dbReference>
<dbReference type="Gene3D" id="1.10.287.130">
    <property type="match status" value="1"/>
</dbReference>
<reference evidence="18 19" key="1">
    <citation type="submission" date="2014-07" db="EMBL/GenBank/DDBJ databases">
        <title>Methanogenic archaea and the global carbon cycle.</title>
        <authorList>
            <person name="Henriksen J.R."/>
            <person name="Luke J."/>
            <person name="Reinhart S."/>
            <person name="Benedict M.N."/>
            <person name="Youngblut N.D."/>
            <person name="Metcalf M.E."/>
            <person name="Whitaker R.J."/>
            <person name="Metcalf W.W."/>
        </authorList>
    </citation>
    <scope>NUCLEOTIDE SEQUENCE [LARGE SCALE GENOMIC DNA]</scope>
    <source>
        <strain evidence="18 19">HB-1</strain>
    </source>
</reference>
<dbReference type="Pfam" id="PF08447">
    <property type="entry name" value="PAS_3"/>
    <property type="match status" value="1"/>
</dbReference>
<feature type="domain" description="PAC" evidence="17">
    <location>
        <begin position="1278"/>
        <end position="1330"/>
    </location>
</feature>
<dbReference type="SUPFAM" id="SSF47384">
    <property type="entry name" value="Homodimeric domain of signal transducing histidine kinase"/>
    <property type="match status" value="1"/>
</dbReference>
<dbReference type="EMBL" id="CP009516">
    <property type="protein sequence ID" value="AKB77524.1"/>
    <property type="molecule type" value="Genomic_DNA"/>
</dbReference>
<feature type="domain" description="Histidine kinase" evidence="15">
    <location>
        <begin position="1727"/>
        <end position="1940"/>
    </location>
</feature>
<dbReference type="EC" id="2.7.13.3" evidence="3"/>
<evidence type="ECO:0000256" key="10">
    <source>
        <dbReference type="ARBA" id="ARBA00022741"/>
    </source>
</evidence>
<feature type="domain" description="PAS" evidence="16">
    <location>
        <begin position="1207"/>
        <end position="1262"/>
    </location>
</feature>
<gene>
    <name evidence="18" type="ORF">MSHOH_1041</name>
</gene>
<keyword evidence="14" id="KW-0175">Coiled coil</keyword>
<feature type="domain" description="PAC" evidence="17">
    <location>
        <begin position="861"/>
        <end position="910"/>
    </location>
</feature>
<dbReference type="CDD" id="cd00082">
    <property type="entry name" value="HisKA"/>
    <property type="match status" value="1"/>
</dbReference>
<dbReference type="InterPro" id="IPR005467">
    <property type="entry name" value="His_kinase_dom"/>
</dbReference>
<dbReference type="GO" id="GO:0005886">
    <property type="term" value="C:plasma membrane"/>
    <property type="evidence" value="ECO:0007669"/>
    <property type="project" value="UniProtKB-SubCell"/>
</dbReference>
<keyword evidence="7" id="KW-0808">Transferase</keyword>
<evidence type="ECO:0000259" key="15">
    <source>
        <dbReference type="PROSITE" id="PS50109"/>
    </source>
</evidence>
<dbReference type="SMART" id="SM00387">
    <property type="entry name" value="HATPase_c"/>
    <property type="match status" value="1"/>
</dbReference>